<feature type="domain" description="Threonine/Serine exporter ThrE" evidence="9">
    <location>
        <begin position="752"/>
        <end position="877"/>
    </location>
</feature>
<dbReference type="InterPro" id="IPR024528">
    <property type="entry name" value="ThrE_2"/>
</dbReference>
<evidence type="ECO:0000256" key="2">
    <source>
        <dbReference type="ARBA" id="ARBA00022692"/>
    </source>
</evidence>
<evidence type="ECO:0000256" key="4">
    <source>
        <dbReference type="ARBA" id="ARBA00023136"/>
    </source>
</evidence>
<evidence type="ECO:0000256" key="3">
    <source>
        <dbReference type="ARBA" id="ARBA00022989"/>
    </source>
</evidence>
<dbReference type="PANTHER" id="PTHR31082">
    <property type="entry name" value="PHEROMONE-REGULATED MEMBRANE PROTEIN 10"/>
    <property type="match status" value="1"/>
</dbReference>
<feature type="compositionally biased region" description="Polar residues" evidence="6">
    <location>
        <begin position="324"/>
        <end position="337"/>
    </location>
</feature>
<accession>A0AA88GDA4</accession>
<dbReference type="EMBL" id="PYSW02000038">
    <property type="protein sequence ID" value="KAG2377317.1"/>
    <property type="molecule type" value="Genomic_DNA"/>
</dbReference>
<feature type="transmembrane region" description="Helical" evidence="7">
    <location>
        <begin position="738"/>
        <end position="757"/>
    </location>
</feature>
<comment type="subcellular location">
    <subcellularLocation>
        <location evidence="1">Membrane</location>
        <topology evidence="1">Multi-pass membrane protein</topology>
    </subcellularLocation>
</comment>
<reference evidence="10 11" key="1">
    <citation type="journal article" date="2018" name="BMC Genomics">
        <title>The genome of Naegleria lovaniensis, the basis for a comparative approach to unravel pathogenicity factors of the human pathogenic amoeba N. fowleri.</title>
        <authorList>
            <person name="Liechti N."/>
            <person name="Schurch N."/>
            <person name="Bruggmann R."/>
            <person name="Wittwer M."/>
        </authorList>
    </citation>
    <scope>NUCLEOTIDE SEQUENCE [LARGE SCALE GENOMIC DNA]</scope>
    <source>
        <strain evidence="10 11">ATCC 30569</strain>
    </source>
</reference>
<name>A0AA88GDA4_NAELO</name>
<evidence type="ECO:0008006" key="12">
    <source>
        <dbReference type="Google" id="ProtNLM"/>
    </source>
</evidence>
<dbReference type="InterPro" id="IPR051361">
    <property type="entry name" value="ThrE/Ser_Exporter"/>
</dbReference>
<feature type="transmembrane region" description="Helical" evidence="7">
    <location>
        <begin position="857"/>
        <end position="879"/>
    </location>
</feature>
<dbReference type="Proteomes" id="UP000816034">
    <property type="component" value="Unassembled WGS sequence"/>
</dbReference>
<feature type="compositionally biased region" description="Basic and acidic residues" evidence="6">
    <location>
        <begin position="89"/>
        <end position="98"/>
    </location>
</feature>
<dbReference type="Pfam" id="PF06738">
    <property type="entry name" value="ThrE"/>
    <property type="match status" value="1"/>
</dbReference>
<feature type="region of interest" description="Disordered" evidence="6">
    <location>
        <begin position="39"/>
        <end position="132"/>
    </location>
</feature>
<organism evidence="10 11">
    <name type="scientific">Naegleria lovaniensis</name>
    <name type="common">Amoeba</name>
    <dbReference type="NCBI Taxonomy" id="51637"/>
    <lineage>
        <taxon>Eukaryota</taxon>
        <taxon>Discoba</taxon>
        <taxon>Heterolobosea</taxon>
        <taxon>Tetramitia</taxon>
        <taxon>Eutetramitia</taxon>
        <taxon>Vahlkampfiidae</taxon>
        <taxon>Naegleria</taxon>
    </lineage>
</organism>
<keyword evidence="11" id="KW-1185">Reference proteome</keyword>
<feature type="transmembrane region" description="Helical" evidence="7">
    <location>
        <begin position="817"/>
        <end position="837"/>
    </location>
</feature>
<feature type="compositionally biased region" description="Low complexity" evidence="6">
    <location>
        <begin position="39"/>
        <end position="62"/>
    </location>
</feature>
<dbReference type="PANTHER" id="PTHR31082:SF4">
    <property type="entry name" value="PHEROMONE-REGULATED MEMBRANE PROTEIN 10"/>
    <property type="match status" value="1"/>
</dbReference>
<feature type="transmembrane region" description="Helical" evidence="7">
    <location>
        <begin position="792"/>
        <end position="810"/>
    </location>
</feature>
<sequence length="887" mass="97478">MSSDPNSTIVHINHPLALATTDSTPTSIIQDNKNVSSSTVIVNSNNNNNNNNKRKTSSSGSSLPKTPIHISSSDADESESAEESSSGGEFHDANDETKPMLSHQESPSKRLSKKSSLKHTTKAASSSDVITNSIPQPSALFSGWFGSANREENQPITPTRSEGALAKKGGPKWWWLEIFNNNEKSSPTNNLLDETSLSGILPSDSFKRNSLTQLEHQKEVLEERVRMINSMMQRMKETKKSLKQKRSTTPLTVPLSKDDAPLDGVDSIREDEEANSSVIISTDKVYALGVPSQQNKKLRKKKLSNSNTSSLEKLSNLNKKKNAHSVQNESENSTPATQDSITIMENPLLSPSQCQIDSNDQTQSETQKKGIFSNVFDNYFTKSFKNIPVEEGQEKLPSDRIFSKDSSVTDLEEGNMSKIVVDETQQEQVIGTSYSTLYDYERQVQLILIDLGYALATYGVPAHRLEYHLTYISKQFGVKPCQIEYTSTGLLFSFSDPIDWAHYNVENGKSTSTTLYITIDNANLSSTGGSINLDKLYQLDKIAEELAARTITIPDARKRIRKVIRSKPIFNHFGYQIATHLLNTFAWVVFLDGSILEMITSCVIGAMVGVFCTLADRYPYFHRVNSVINSVAAGLVATILKIIFAQFTDPVARPLSVFLVTLCGVFSILPAIQFTTGIAELSTRHLLSGSVRLFSGFIATLQLGFGVLMATGIDNFLSNSTTIFAHNKPDKFRNFNRVAEWILALVLPLIIISNIFTFRVPKKILTYLFVGIISYISFFVTTVSAHYLGTEVGALLGALVCGIIGNLYALITRNPGLLVTVCGTVLLIPAAFGVRGVKDFLASNSGNETSLISGIEFVFNLLSITVSVSVGLLLGDFIVPVPRKLSF</sequence>
<comment type="caution">
    <text evidence="10">The sequence shown here is derived from an EMBL/GenBank/DDBJ whole genome shotgun (WGS) entry which is preliminary data.</text>
</comment>
<feature type="domain" description="Threonine/serine exporter-like N-terminal" evidence="8">
    <location>
        <begin position="448"/>
        <end position="712"/>
    </location>
</feature>
<keyword evidence="3 7" id="KW-1133">Transmembrane helix</keyword>
<feature type="compositionally biased region" description="Basic residues" evidence="6">
    <location>
        <begin position="110"/>
        <end position="121"/>
    </location>
</feature>
<dbReference type="GeneID" id="68101682"/>
<evidence type="ECO:0000313" key="11">
    <source>
        <dbReference type="Proteomes" id="UP000816034"/>
    </source>
</evidence>
<dbReference type="GO" id="GO:0022857">
    <property type="term" value="F:transmembrane transporter activity"/>
    <property type="evidence" value="ECO:0007669"/>
    <property type="project" value="InterPro"/>
</dbReference>
<dbReference type="Pfam" id="PF12821">
    <property type="entry name" value="ThrE_2"/>
    <property type="match status" value="1"/>
</dbReference>
<evidence type="ECO:0000259" key="9">
    <source>
        <dbReference type="Pfam" id="PF12821"/>
    </source>
</evidence>
<keyword evidence="4 7" id="KW-0472">Membrane</keyword>
<dbReference type="RefSeq" id="XP_044544579.1">
    <property type="nucleotide sequence ID" value="XM_044699392.1"/>
</dbReference>
<feature type="transmembrane region" description="Helical" evidence="7">
    <location>
        <begin position="764"/>
        <end position="786"/>
    </location>
</feature>
<evidence type="ECO:0000256" key="1">
    <source>
        <dbReference type="ARBA" id="ARBA00004141"/>
    </source>
</evidence>
<comment type="similarity">
    <text evidence="5">Belongs to the ThrE exporter (TC 2.A.79) family.</text>
</comment>
<dbReference type="AlphaFoldDB" id="A0AA88GDA4"/>
<proteinExistence type="inferred from homology"/>
<feature type="transmembrane region" description="Helical" evidence="7">
    <location>
        <begin position="595"/>
        <end position="615"/>
    </location>
</feature>
<evidence type="ECO:0000256" key="6">
    <source>
        <dbReference type="SAM" id="MobiDB-lite"/>
    </source>
</evidence>
<keyword evidence="2 7" id="KW-0812">Transmembrane</keyword>
<feature type="transmembrane region" description="Helical" evidence="7">
    <location>
        <begin position="627"/>
        <end position="645"/>
    </location>
</feature>
<gene>
    <name evidence="10" type="ORF">C9374_009228</name>
</gene>
<evidence type="ECO:0000313" key="10">
    <source>
        <dbReference type="EMBL" id="KAG2377317.1"/>
    </source>
</evidence>
<dbReference type="InterPro" id="IPR010619">
    <property type="entry name" value="ThrE-like_N"/>
</dbReference>
<evidence type="ECO:0000256" key="7">
    <source>
        <dbReference type="SAM" id="Phobius"/>
    </source>
</evidence>
<feature type="region of interest" description="Disordered" evidence="6">
    <location>
        <begin position="238"/>
        <end position="274"/>
    </location>
</feature>
<feature type="transmembrane region" description="Helical" evidence="7">
    <location>
        <begin position="651"/>
        <end position="672"/>
    </location>
</feature>
<feature type="compositionally biased region" description="Low complexity" evidence="6">
    <location>
        <begin position="304"/>
        <end position="317"/>
    </location>
</feature>
<feature type="transmembrane region" description="Helical" evidence="7">
    <location>
        <begin position="693"/>
        <end position="713"/>
    </location>
</feature>
<dbReference type="GO" id="GO:0016020">
    <property type="term" value="C:membrane"/>
    <property type="evidence" value="ECO:0007669"/>
    <property type="project" value="UniProtKB-SubCell"/>
</dbReference>
<evidence type="ECO:0000256" key="5">
    <source>
        <dbReference type="ARBA" id="ARBA00034125"/>
    </source>
</evidence>
<feature type="region of interest" description="Disordered" evidence="6">
    <location>
        <begin position="291"/>
        <end position="337"/>
    </location>
</feature>
<evidence type="ECO:0000259" key="8">
    <source>
        <dbReference type="Pfam" id="PF06738"/>
    </source>
</evidence>
<protein>
    <recommendedName>
        <fullName evidence="12">Threonine/serine exporter-like N-terminal domain-containing protein</fullName>
    </recommendedName>
</protein>